<dbReference type="GO" id="GO:0003676">
    <property type="term" value="F:nucleic acid binding"/>
    <property type="evidence" value="ECO:0007669"/>
    <property type="project" value="InterPro"/>
</dbReference>
<protein>
    <submittedName>
        <fullName evidence="2">Ribonuclease H protein</fullName>
    </submittedName>
</protein>
<dbReference type="GO" id="GO:0004523">
    <property type="term" value="F:RNA-DNA hybrid ribonuclease activity"/>
    <property type="evidence" value="ECO:0007669"/>
    <property type="project" value="InterPro"/>
</dbReference>
<dbReference type="InterPro" id="IPR053151">
    <property type="entry name" value="RNase_H-like"/>
</dbReference>
<dbReference type="PANTHER" id="PTHR47723">
    <property type="entry name" value="OS05G0353850 PROTEIN"/>
    <property type="match status" value="1"/>
</dbReference>
<dbReference type="Gene3D" id="3.30.420.10">
    <property type="entry name" value="Ribonuclease H-like superfamily/Ribonuclease H"/>
    <property type="match status" value="1"/>
</dbReference>
<dbReference type="CDD" id="cd06222">
    <property type="entry name" value="RNase_H_like"/>
    <property type="match status" value="1"/>
</dbReference>
<dbReference type="InterPro" id="IPR036397">
    <property type="entry name" value="RNaseH_sf"/>
</dbReference>
<dbReference type="EMBL" id="LXQA010131460">
    <property type="protein sequence ID" value="MCI22617.1"/>
    <property type="molecule type" value="Genomic_DNA"/>
</dbReference>
<feature type="domain" description="RNase H type-1" evidence="1">
    <location>
        <begin position="24"/>
        <end position="121"/>
    </location>
</feature>
<evidence type="ECO:0000259" key="1">
    <source>
        <dbReference type="Pfam" id="PF13456"/>
    </source>
</evidence>
<dbReference type="Proteomes" id="UP000265520">
    <property type="component" value="Unassembled WGS sequence"/>
</dbReference>
<dbReference type="Pfam" id="PF13456">
    <property type="entry name" value="RVT_3"/>
    <property type="match status" value="1"/>
</dbReference>
<name>A0A392QFI0_9FABA</name>
<accession>A0A392QFI0</accession>
<sequence length="154" mass="17151">ETIQASSQNLVAWSRPSEGTVCLNVDGSLLGSPQSVGFSGLICNNDETFLGGFYGVATHASILYAEIMTLLHGLELCWDKGFRSVICFSDSLQTVTLVKNGVSPYHRFANEIISIHQLLDRDCRIVAVDHTRFKRAMRALIFWSRWGLTLFPLL</sequence>
<dbReference type="SUPFAM" id="SSF53098">
    <property type="entry name" value="Ribonuclease H-like"/>
    <property type="match status" value="1"/>
</dbReference>
<keyword evidence="3" id="KW-1185">Reference proteome</keyword>
<comment type="caution">
    <text evidence="2">The sequence shown here is derived from an EMBL/GenBank/DDBJ whole genome shotgun (WGS) entry which is preliminary data.</text>
</comment>
<feature type="non-terminal residue" evidence="2">
    <location>
        <position position="1"/>
    </location>
</feature>
<evidence type="ECO:0000313" key="3">
    <source>
        <dbReference type="Proteomes" id="UP000265520"/>
    </source>
</evidence>
<dbReference type="InterPro" id="IPR044730">
    <property type="entry name" value="RNase_H-like_dom_plant"/>
</dbReference>
<proteinExistence type="predicted"/>
<dbReference type="InterPro" id="IPR012337">
    <property type="entry name" value="RNaseH-like_sf"/>
</dbReference>
<dbReference type="PANTHER" id="PTHR47723:SF19">
    <property type="entry name" value="POLYNUCLEOTIDYL TRANSFERASE, RIBONUCLEASE H-LIKE SUPERFAMILY PROTEIN"/>
    <property type="match status" value="1"/>
</dbReference>
<organism evidence="2 3">
    <name type="scientific">Trifolium medium</name>
    <dbReference type="NCBI Taxonomy" id="97028"/>
    <lineage>
        <taxon>Eukaryota</taxon>
        <taxon>Viridiplantae</taxon>
        <taxon>Streptophyta</taxon>
        <taxon>Embryophyta</taxon>
        <taxon>Tracheophyta</taxon>
        <taxon>Spermatophyta</taxon>
        <taxon>Magnoliopsida</taxon>
        <taxon>eudicotyledons</taxon>
        <taxon>Gunneridae</taxon>
        <taxon>Pentapetalae</taxon>
        <taxon>rosids</taxon>
        <taxon>fabids</taxon>
        <taxon>Fabales</taxon>
        <taxon>Fabaceae</taxon>
        <taxon>Papilionoideae</taxon>
        <taxon>50 kb inversion clade</taxon>
        <taxon>NPAAA clade</taxon>
        <taxon>Hologalegina</taxon>
        <taxon>IRL clade</taxon>
        <taxon>Trifolieae</taxon>
        <taxon>Trifolium</taxon>
    </lineage>
</organism>
<dbReference type="AlphaFoldDB" id="A0A392QFI0"/>
<dbReference type="InterPro" id="IPR002156">
    <property type="entry name" value="RNaseH_domain"/>
</dbReference>
<evidence type="ECO:0000313" key="2">
    <source>
        <dbReference type="EMBL" id="MCI22617.1"/>
    </source>
</evidence>
<reference evidence="2 3" key="1">
    <citation type="journal article" date="2018" name="Front. Plant Sci.">
        <title>Red Clover (Trifolium pratense) and Zigzag Clover (T. medium) - A Picture of Genomic Similarities and Differences.</title>
        <authorList>
            <person name="Dluhosova J."/>
            <person name="Istvanek J."/>
            <person name="Nedelnik J."/>
            <person name="Repkova J."/>
        </authorList>
    </citation>
    <scope>NUCLEOTIDE SEQUENCE [LARGE SCALE GENOMIC DNA]</scope>
    <source>
        <strain evidence="3">cv. 10/8</strain>
        <tissue evidence="2">Leaf</tissue>
    </source>
</reference>